<dbReference type="InterPro" id="IPR051015">
    <property type="entry name" value="EvgA-like"/>
</dbReference>
<evidence type="ECO:0000256" key="3">
    <source>
        <dbReference type="PROSITE-ProRule" id="PRU00169"/>
    </source>
</evidence>
<dbReference type="Pfam" id="PF00196">
    <property type="entry name" value="GerE"/>
    <property type="match status" value="1"/>
</dbReference>
<evidence type="ECO:0000313" key="7">
    <source>
        <dbReference type="Proteomes" id="UP000707352"/>
    </source>
</evidence>
<keyword evidence="2" id="KW-0238">DNA-binding</keyword>
<evidence type="ECO:0000259" key="5">
    <source>
        <dbReference type="PROSITE" id="PS50110"/>
    </source>
</evidence>
<dbReference type="InterPro" id="IPR058245">
    <property type="entry name" value="NreC/VraR/RcsB-like_REC"/>
</dbReference>
<accession>A0ABX0VIE8</accession>
<dbReference type="CDD" id="cd17535">
    <property type="entry name" value="REC_NarL-like"/>
    <property type="match status" value="1"/>
</dbReference>
<dbReference type="SUPFAM" id="SSF46894">
    <property type="entry name" value="C-terminal effector domain of the bipartite response regulators"/>
    <property type="match status" value="1"/>
</dbReference>
<comment type="caution">
    <text evidence="6">The sequence shown here is derived from an EMBL/GenBank/DDBJ whole genome shotgun (WGS) entry which is preliminary data.</text>
</comment>
<dbReference type="PANTHER" id="PTHR45566:SF1">
    <property type="entry name" value="HTH-TYPE TRANSCRIPTIONAL REGULATOR YHJB-RELATED"/>
    <property type="match status" value="1"/>
</dbReference>
<dbReference type="CDD" id="cd06170">
    <property type="entry name" value="LuxR_C_like"/>
    <property type="match status" value="1"/>
</dbReference>
<keyword evidence="7" id="KW-1185">Reference proteome</keyword>
<dbReference type="SMART" id="SM00448">
    <property type="entry name" value="REC"/>
    <property type="match status" value="1"/>
</dbReference>
<dbReference type="Gene3D" id="3.40.50.2300">
    <property type="match status" value="1"/>
</dbReference>
<dbReference type="SMART" id="SM00421">
    <property type="entry name" value="HTH_LUXR"/>
    <property type="match status" value="1"/>
</dbReference>
<dbReference type="InterPro" id="IPR011006">
    <property type="entry name" value="CheY-like_superfamily"/>
</dbReference>
<dbReference type="PANTHER" id="PTHR45566">
    <property type="entry name" value="HTH-TYPE TRANSCRIPTIONAL REGULATOR YHJB-RELATED"/>
    <property type="match status" value="1"/>
</dbReference>
<name>A0ABX0VIE8_9HYPH</name>
<organism evidence="6 7">
    <name type="scientific">Microvirga terricola</name>
    <dbReference type="NCBI Taxonomy" id="2719797"/>
    <lineage>
        <taxon>Bacteria</taxon>
        <taxon>Pseudomonadati</taxon>
        <taxon>Pseudomonadota</taxon>
        <taxon>Alphaproteobacteria</taxon>
        <taxon>Hyphomicrobiales</taxon>
        <taxon>Methylobacteriaceae</taxon>
        <taxon>Microvirga</taxon>
    </lineage>
</organism>
<dbReference type="InterPro" id="IPR001789">
    <property type="entry name" value="Sig_transdc_resp-reg_receiver"/>
</dbReference>
<dbReference type="PRINTS" id="PR00038">
    <property type="entry name" value="HTHLUXR"/>
</dbReference>
<dbReference type="Pfam" id="PF00072">
    <property type="entry name" value="Response_reg"/>
    <property type="match status" value="1"/>
</dbReference>
<evidence type="ECO:0000256" key="1">
    <source>
        <dbReference type="ARBA" id="ARBA00022553"/>
    </source>
</evidence>
<protein>
    <submittedName>
        <fullName evidence="6">Response regulator transcription factor</fullName>
    </submittedName>
</protein>
<dbReference type="PROSITE" id="PS50043">
    <property type="entry name" value="HTH_LUXR_2"/>
    <property type="match status" value="1"/>
</dbReference>
<feature type="domain" description="HTH luxR-type" evidence="4">
    <location>
        <begin position="132"/>
        <end position="197"/>
    </location>
</feature>
<gene>
    <name evidence="6" type="ORF">HB375_17400</name>
</gene>
<reference evidence="6 7" key="1">
    <citation type="submission" date="2020-03" db="EMBL/GenBank/DDBJ databases">
        <title>The genome sequence of Microvirga sp. c23x22.</title>
        <authorList>
            <person name="Zhang X."/>
        </authorList>
    </citation>
    <scope>NUCLEOTIDE SEQUENCE [LARGE SCALE GENOMIC DNA]</scope>
    <source>
        <strain evidence="7">c23x22</strain>
    </source>
</reference>
<dbReference type="PROSITE" id="PS50110">
    <property type="entry name" value="RESPONSE_REGULATORY"/>
    <property type="match status" value="1"/>
</dbReference>
<dbReference type="InterPro" id="IPR016032">
    <property type="entry name" value="Sig_transdc_resp-reg_C-effctor"/>
</dbReference>
<feature type="modified residue" description="4-aspartylphosphate" evidence="3">
    <location>
        <position position="41"/>
    </location>
</feature>
<dbReference type="InterPro" id="IPR000792">
    <property type="entry name" value="Tscrpt_reg_LuxR_C"/>
</dbReference>
<evidence type="ECO:0000256" key="2">
    <source>
        <dbReference type="ARBA" id="ARBA00023125"/>
    </source>
</evidence>
<evidence type="ECO:0000259" key="4">
    <source>
        <dbReference type="PROSITE" id="PS50043"/>
    </source>
</evidence>
<evidence type="ECO:0000313" key="6">
    <source>
        <dbReference type="EMBL" id="NIX78372.1"/>
    </source>
</evidence>
<feature type="domain" description="Response regulatory" evidence="5">
    <location>
        <begin position="1"/>
        <end position="106"/>
    </location>
</feature>
<dbReference type="EMBL" id="JAATJS010000008">
    <property type="protein sequence ID" value="NIX78372.1"/>
    <property type="molecule type" value="Genomic_DNA"/>
</dbReference>
<sequence length="202" mass="21545">MAISTLLTRELGFSDVVEVRSLDDAKDHLLERDDVSIAILDLSIPGLKAAMGLRALRASFPETKVAVASTSNSKRSIISALESGVHGYLPKNLNVPELTAALNLILDGGIYVPPSLADVAQVPETIMGRSGQYSARSQLTPRQMDVLELLVQGKPNKEIASALNLGNGTVKIHLAAIFRYFGVSNRAAAAIASARLREPSPF</sequence>
<keyword evidence="1 3" id="KW-0597">Phosphoprotein</keyword>
<dbReference type="SUPFAM" id="SSF52172">
    <property type="entry name" value="CheY-like"/>
    <property type="match status" value="1"/>
</dbReference>
<proteinExistence type="predicted"/>
<dbReference type="Proteomes" id="UP000707352">
    <property type="component" value="Unassembled WGS sequence"/>
</dbReference>